<keyword evidence="2" id="KW-1185">Reference proteome</keyword>
<dbReference type="EMBL" id="CALNXK010000163">
    <property type="protein sequence ID" value="CAH3171350.1"/>
    <property type="molecule type" value="Genomic_DNA"/>
</dbReference>
<accession>A0ABN8R1S6</accession>
<protein>
    <submittedName>
        <fullName evidence="1">Uncharacterized protein</fullName>
    </submittedName>
</protein>
<feature type="non-terminal residue" evidence="1">
    <location>
        <position position="1"/>
    </location>
</feature>
<gene>
    <name evidence="1" type="ORF">PLOB_00011780</name>
</gene>
<organism evidence="1 2">
    <name type="scientific">Porites lobata</name>
    <dbReference type="NCBI Taxonomy" id="104759"/>
    <lineage>
        <taxon>Eukaryota</taxon>
        <taxon>Metazoa</taxon>
        <taxon>Cnidaria</taxon>
        <taxon>Anthozoa</taxon>
        <taxon>Hexacorallia</taxon>
        <taxon>Scleractinia</taxon>
        <taxon>Fungiina</taxon>
        <taxon>Poritidae</taxon>
        <taxon>Porites</taxon>
    </lineage>
</organism>
<reference evidence="1 2" key="1">
    <citation type="submission" date="2022-05" db="EMBL/GenBank/DDBJ databases">
        <authorList>
            <consortium name="Genoscope - CEA"/>
            <person name="William W."/>
        </authorList>
    </citation>
    <scope>NUCLEOTIDE SEQUENCE [LARGE SCALE GENOMIC DNA]</scope>
</reference>
<evidence type="ECO:0000313" key="2">
    <source>
        <dbReference type="Proteomes" id="UP001159405"/>
    </source>
</evidence>
<sequence length="231" mass="26821">KLNLRPLGVESNTERGDRFWNRNVVEMKFSVKHDWMKRVRFPESKPNYGMRELDPILEELTGNKLELIGPMLDGFIQEIGLSIHAKLGRSRMTGLMAPVVLFMPFQIFKHLWVLVQGYGGNIESSKKGEKITLTITRPDTAEKIWLPPRFSGENFLKKRHYEKIPEKGRIIQTFSGKSIVVVTQATPIEIKISMKHQRITTTFYVQRYDRNGFGKDSNLQKLMNLTEQQQD</sequence>
<evidence type="ECO:0000313" key="1">
    <source>
        <dbReference type="EMBL" id="CAH3171350.1"/>
    </source>
</evidence>
<proteinExistence type="predicted"/>
<dbReference type="Proteomes" id="UP001159405">
    <property type="component" value="Unassembled WGS sequence"/>
</dbReference>
<name>A0ABN8R1S6_9CNID</name>
<comment type="caution">
    <text evidence="1">The sequence shown here is derived from an EMBL/GenBank/DDBJ whole genome shotgun (WGS) entry which is preliminary data.</text>
</comment>